<dbReference type="AlphaFoldDB" id="A0A804JCA4"/>
<dbReference type="InParanoid" id="A0A804JCA4"/>
<feature type="compositionally biased region" description="Basic and acidic residues" evidence="3">
    <location>
        <begin position="857"/>
        <end position="868"/>
    </location>
</feature>
<dbReference type="PROSITE" id="PS00972">
    <property type="entry name" value="USP_1"/>
    <property type="match status" value="1"/>
</dbReference>
<gene>
    <name evidence="5" type="ORF">GSMUA_149870.1</name>
</gene>
<dbReference type="GO" id="GO:0006508">
    <property type="term" value="P:proteolysis"/>
    <property type="evidence" value="ECO:0007669"/>
    <property type="project" value="UniProtKB-KW"/>
</dbReference>
<comment type="similarity">
    <text evidence="1 2">Belongs to the peptidase C19 family.</text>
</comment>
<dbReference type="InterPro" id="IPR018200">
    <property type="entry name" value="USP_CS"/>
</dbReference>
<proteinExistence type="inferred from homology"/>
<dbReference type="InterPro" id="IPR001394">
    <property type="entry name" value="Peptidase_C19_UCH"/>
</dbReference>
<feature type="region of interest" description="Disordered" evidence="3">
    <location>
        <begin position="52"/>
        <end position="73"/>
    </location>
</feature>
<evidence type="ECO:0000256" key="2">
    <source>
        <dbReference type="RuleBase" id="RU366025"/>
    </source>
</evidence>
<dbReference type="PANTHER" id="PTHR24006:SF663">
    <property type="entry name" value="UBIQUITIN CARBOXYL-TERMINAL HYDROLASE 23"/>
    <property type="match status" value="1"/>
</dbReference>
<evidence type="ECO:0000256" key="1">
    <source>
        <dbReference type="ARBA" id="ARBA00009085"/>
    </source>
</evidence>
<dbReference type="FunFam" id="3.90.70.10:FF:000078">
    <property type="entry name" value="Ubiquitin carboxyl-terminal hydrolase 23"/>
    <property type="match status" value="1"/>
</dbReference>
<dbReference type="InterPro" id="IPR028889">
    <property type="entry name" value="USP"/>
</dbReference>
<dbReference type="PROSITE" id="PS50235">
    <property type="entry name" value="USP_3"/>
    <property type="match status" value="1"/>
</dbReference>
<evidence type="ECO:0000313" key="7">
    <source>
        <dbReference type="Proteomes" id="UP000012960"/>
    </source>
</evidence>
<dbReference type="OrthoDB" id="420187at2759"/>
<dbReference type="GO" id="GO:0004843">
    <property type="term" value="F:cysteine-type deubiquitinase activity"/>
    <property type="evidence" value="ECO:0000318"/>
    <property type="project" value="GO_Central"/>
</dbReference>
<dbReference type="CDD" id="cd02661">
    <property type="entry name" value="Peptidase_C19E"/>
    <property type="match status" value="1"/>
</dbReference>
<accession>A0A804JCA4</accession>
<dbReference type="GO" id="GO:0031647">
    <property type="term" value="P:regulation of protein stability"/>
    <property type="evidence" value="ECO:0000318"/>
    <property type="project" value="GO_Central"/>
</dbReference>
<dbReference type="InterPro" id="IPR050164">
    <property type="entry name" value="Peptidase_C19"/>
</dbReference>
<keyword evidence="2" id="KW-0833">Ubl conjugation pathway</keyword>
<evidence type="ECO:0000313" key="6">
    <source>
        <dbReference type="EnsemblPlants" id="Ma06_p03670.1"/>
    </source>
</evidence>
<evidence type="ECO:0000313" key="5">
    <source>
        <dbReference type="EMBL" id="CAG1845192.1"/>
    </source>
</evidence>
<dbReference type="FunCoup" id="A0A804JCA4">
    <property type="interactions" value="101"/>
</dbReference>
<reference evidence="6" key="2">
    <citation type="submission" date="2021-05" db="UniProtKB">
        <authorList>
            <consortium name="EnsemblPlants"/>
        </authorList>
    </citation>
    <scope>IDENTIFICATION</scope>
    <source>
        <strain evidence="6">subsp. malaccensis</strain>
    </source>
</reference>
<dbReference type="Gramene" id="Ma06_t03670.1">
    <property type="protein sequence ID" value="Ma06_p03670.1"/>
    <property type="gene ID" value="Ma06_g03670"/>
</dbReference>
<dbReference type="PROSITE" id="PS00973">
    <property type="entry name" value="USP_2"/>
    <property type="match status" value="1"/>
</dbReference>
<feature type="domain" description="USP" evidence="4">
    <location>
        <begin position="100"/>
        <end position="404"/>
    </location>
</feature>
<organism evidence="6 7">
    <name type="scientific">Musa acuminata subsp. malaccensis</name>
    <name type="common">Wild banana</name>
    <name type="synonym">Musa malaccensis</name>
    <dbReference type="NCBI Taxonomy" id="214687"/>
    <lineage>
        <taxon>Eukaryota</taxon>
        <taxon>Viridiplantae</taxon>
        <taxon>Streptophyta</taxon>
        <taxon>Embryophyta</taxon>
        <taxon>Tracheophyta</taxon>
        <taxon>Spermatophyta</taxon>
        <taxon>Magnoliopsida</taxon>
        <taxon>Liliopsida</taxon>
        <taxon>Zingiberales</taxon>
        <taxon>Musaceae</taxon>
        <taxon>Musa</taxon>
    </lineage>
</organism>
<feature type="region of interest" description="Disordered" evidence="3">
    <location>
        <begin position="948"/>
        <end position="975"/>
    </location>
</feature>
<protein>
    <recommendedName>
        <fullName evidence="2">Ubiquitin carboxyl-terminal hydrolase</fullName>
        <ecNumber evidence="2">3.4.19.12</ecNumber>
    </recommendedName>
</protein>
<comment type="function">
    <text evidence="2">Recognizes and hydrolyzes the peptide bond at the C-terminal Gly of ubiquitin. Involved in the processing of poly-ubiquitin precursors as well as that of ubiquitinated proteins.</text>
</comment>
<dbReference type="GO" id="GO:0005829">
    <property type="term" value="C:cytosol"/>
    <property type="evidence" value="ECO:0000318"/>
    <property type="project" value="GO_Central"/>
</dbReference>
<keyword evidence="2" id="KW-0378">Hydrolase</keyword>
<dbReference type="EnsemblPlants" id="Ma06_t03670.1">
    <property type="protein sequence ID" value="Ma06_p03670.1"/>
    <property type="gene ID" value="Ma06_g03670"/>
</dbReference>
<dbReference type="EC" id="3.4.19.12" evidence="2"/>
<dbReference type="EMBL" id="HG996471">
    <property type="protein sequence ID" value="CAG1845192.1"/>
    <property type="molecule type" value="Genomic_DNA"/>
</dbReference>
<keyword evidence="7" id="KW-1185">Reference proteome</keyword>
<evidence type="ECO:0000259" key="4">
    <source>
        <dbReference type="PROSITE" id="PS50235"/>
    </source>
</evidence>
<feature type="region of interest" description="Disordered" evidence="3">
    <location>
        <begin position="851"/>
        <end position="874"/>
    </location>
</feature>
<dbReference type="GO" id="GO:0016579">
    <property type="term" value="P:protein deubiquitination"/>
    <property type="evidence" value="ECO:0007669"/>
    <property type="project" value="InterPro"/>
</dbReference>
<dbReference type="GO" id="GO:0005634">
    <property type="term" value="C:nucleus"/>
    <property type="evidence" value="ECO:0000318"/>
    <property type="project" value="GO_Central"/>
</dbReference>
<name>A0A804JCA4_MUSAM</name>
<evidence type="ECO:0000256" key="3">
    <source>
        <dbReference type="SAM" id="MobiDB-lite"/>
    </source>
</evidence>
<dbReference type="Gene3D" id="3.90.70.10">
    <property type="entry name" value="Cysteine proteinases"/>
    <property type="match status" value="1"/>
</dbReference>
<comment type="catalytic activity">
    <reaction evidence="2">
        <text>Thiol-dependent hydrolysis of ester, thioester, amide, peptide and isopeptide bonds formed by the C-terminal Gly of ubiquitin (a 76-residue protein attached to proteins as an intracellular targeting signal).</text>
        <dbReference type="EC" id="3.4.19.12"/>
    </reaction>
</comment>
<dbReference type="PANTHER" id="PTHR24006">
    <property type="entry name" value="UBIQUITIN CARBOXYL-TERMINAL HYDROLASE"/>
    <property type="match status" value="1"/>
</dbReference>
<reference evidence="5" key="1">
    <citation type="submission" date="2021-03" db="EMBL/GenBank/DDBJ databases">
        <authorList>
            <consortium name="Genoscope - CEA"/>
            <person name="William W."/>
        </authorList>
    </citation>
    <scope>NUCLEOTIDE SEQUENCE</scope>
    <source>
        <strain evidence="5">Doubled-haploid Pahang</strain>
    </source>
</reference>
<keyword evidence="2" id="KW-0645">Protease</keyword>
<dbReference type="InterPro" id="IPR038765">
    <property type="entry name" value="Papain-like_cys_pep_sf"/>
</dbReference>
<dbReference type="SUPFAM" id="SSF54001">
    <property type="entry name" value="Cysteine proteinases"/>
    <property type="match status" value="1"/>
</dbReference>
<keyword evidence="2" id="KW-0788">Thiol protease</keyword>
<dbReference type="Proteomes" id="UP000012960">
    <property type="component" value="Unplaced"/>
</dbReference>
<dbReference type="Pfam" id="PF00443">
    <property type="entry name" value="UCH"/>
    <property type="match status" value="1"/>
</dbReference>
<sequence>MADDLVEAKKPDGCDADATVIQRRIEFHPARKFFSPSSNGAFYLETLNPDSETPRPSACNRDPPAVSAPSLGRRSDGVEAYEHEMDPELSSRIRFRNIGAGLANLGNTCFLNSVLQCLTYTEPFAAYLQSGKHQISCQIAGFCAMCAIQNHVMIALQSTGKILSPSTLVKNLRCISRNFRNSRQEDAHEYMVSLLESMHKCCLPSGVPSESPTAYEKSLVHKIFGGRLRSQVKCMQCSYSSNKFDPFLDLSLEIAKVDSLWKALKHFTAVEQLDGGERQYQCQNCKEKVRALKQLTIHKAPYVLTIHLKRFDSLFPGQKIDTKVDFDLTLDLKPFISDPHEDDLKYTLYGVLVHAGWSTESGHYYCYVCTSSGMWHSLDDNQVYQVSEKTVLEQKAYMLFYVRDRSSIVKKSSEMIQKDCVSTNPPGKKLIPHSALVIKGAVLNCLVDGKLSTLESSSAILKSYPITDCHPDSGIGSSSDSQLPGVAFLRENDNNIQNENVAPQSDSQLLGRKAALLRANSDIMSNALQQGKKSADAASSKEFMMPVSQIIQQRLIEDSIEPARDKDFVVMVTHANDATVTSESDQTNSGKCLLSNDWNEEVKSEVLLSVPNNASCSDSSPQQHHEKILKQINMHENDDVAIAIYQNNDALSQKGTSNVPADKNPLKLLNQLGFMQMASHDKTSVEHQIGNESKRCSTNTQCNGGYLKLEESGMTNVLKGCSSGFVEKEVLDVMKSQTGLKPKKHVKHSLNGIYFGRKQLFLSLLSADKIRKRNRRKKRLSIMTSLQKKAVPDDVSLNDQGTSTSEIVKNVVLSECSGRKNSRASFKKNRSTCSMRNDSYCNSESLNISTGGIGGDNGKDRTHDHPEQSRWCSSSTDYQCNSRDTILDDNGLLQHNIMKLLMRGLNKKTVARWYHLESPEFEVHGLKSSRSSRIDYVVDEWNEEYCQGRRKKAKKSKESNGGQNEFQEMTDVKQQERSKVKKQRLLSIIPFRI</sequence>